<dbReference type="AlphaFoldDB" id="A0A086K3P5"/>
<accession>A0A086K3P5</accession>
<comment type="caution">
    <text evidence="3">The sequence shown here is derived from an EMBL/GenBank/DDBJ whole genome shotgun (WGS) entry which is preliminary data.</text>
</comment>
<dbReference type="Proteomes" id="UP000028828">
    <property type="component" value="Unassembled WGS sequence"/>
</dbReference>
<feature type="compositionally biased region" description="Pro residues" evidence="1">
    <location>
        <begin position="350"/>
        <end position="360"/>
    </location>
</feature>
<dbReference type="EMBL" id="AEYI02001306">
    <property type="protein sequence ID" value="KFG39013.1"/>
    <property type="molecule type" value="Genomic_DNA"/>
</dbReference>
<evidence type="ECO:0000313" key="3">
    <source>
        <dbReference type="EMBL" id="KFG39013.1"/>
    </source>
</evidence>
<feature type="region of interest" description="Disordered" evidence="1">
    <location>
        <begin position="321"/>
        <end position="408"/>
    </location>
</feature>
<dbReference type="VEuPathDB" id="ToxoDB:TGP89_239740"/>
<sequence length="408" mass="44642">MQAIARGDRSSGWSSCSWLFYFSFLLLTSEAVAAAASLEQTISYAVQHQPQQEGILGTQKPQTAPTPQQLIVPVSYLGDGLSYFSGVLRRLPLDVALERLTSAREIPTVAGFVQKYVLAAQLSRSLQSTANGVKKILMRLDAAKNEEGFITDLLKSAPEVQEVLSRFLGSVASALALLDINGLHEAVDASLPVTKAVVMLYLHLVSVVPPKQRDPFSPFLLYLQDAVGEFKIMEDHVASVVAGEAQEENVINSQPQGTETSHRAVVRGGIRMLQSGTSETTKLRRTWWRLFKVAALAVLTMALLKYGTPRVRAFLERRRMRRDGGGDSGDFGEEGRSKGDVSTSDDMPREPPPPYSPPMYPFAEPEHGWAGTYGTSHGGYRVQPTAPPAPASMLYPSLHRLGYQRPSE</sequence>
<keyword evidence="2" id="KW-0732">Signal</keyword>
<name>A0A086K3P5_TOXGO</name>
<gene>
    <name evidence="3" type="ORF">TGP89_239740</name>
</gene>
<feature type="signal peptide" evidence="2">
    <location>
        <begin position="1"/>
        <end position="34"/>
    </location>
</feature>
<organism evidence="3 4">
    <name type="scientific">Toxoplasma gondii p89</name>
    <dbReference type="NCBI Taxonomy" id="943119"/>
    <lineage>
        <taxon>Eukaryota</taxon>
        <taxon>Sar</taxon>
        <taxon>Alveolata</taxon>
        <taxon>Apicomplexa</taxon>
        <taxon>Conoidasida</taxon>
        <taxon>Coccidia</taxon>
        <taxon>Eucoccidiorida</taxon>
        <taxon>Eimeriorina</taxon>
        <taxon>Sarcocystidae</taxon>
        <taxon>Toxoplasma</taxon>
    </lineage>
</organism>
<evidence type="ECO:0000256" key="2">
    <source>
        <dbReference type="SAM" id="SignalP"/>
    </source>
</evidence>
<feature type="chain" id="PRO_5001808726" evidence="2">
    <location>
        <begin position="35"/>
        <end position="408"/>
    </location>
</feature>
<reference evidence="3 4" key="1">
    <citation type="submission" date="2014-03" db="EMBL/GenBank/DDBJ databases">
        <authorList>
            <person name="Sibley D."/>
            <person name="Venepally P."/>
            <person name="Karamycheva S."/>
            <person name="Hadjithomas M."/>
            <person name="Khan A."/>
            <person name="Brunk B."/>
            <person name="Roos D."/>
            <person name="Caler E."/>
            <person name="Lorenzi H."/>
        </authorList>
    </citation>
    <scope>NUCLEOTIDE SEQUENCE [LARGE SCALE GENOMIC DNA]</scope>
    <source>
        <strain evidence="4">p89</strain>
    </source>
</reference>
<dbReference type="OrthoDB" id="10375504at2759"/>
<proteinExistence type="predicted"/>
<evidence type="ECO:0000313" key="4">
    <source>
        <dbReference type="Proteomes" id="UP000028828"/>
    </source>
</evidence>
<protein>
    <submittedName>
        <fullName evidence="3">Dense granule protein GRA14</fullName>
    </submittedName>
</protein>
<evidence type="ECO:0000256" key="1">
    <source>
        <dbReference type="SAM" id="MobiDB-lite"/>
    </source>
</evidence>